<dbReference type="Proteomes" id="UP000218765">
    <property type="component" value="Chromosome"/>
</dbReference>
<dbReference type="EMBL" id="AP018052">
    <property type="protein sequence ID" value="BAZ93498.1"/>
    <property type="molecule type" value="Genomic_DNA"/>
</dbReference>
<comment type="subunit">
    <text evidence="8">The Tol-Pal system is composed of five core proteins: the inner membrane proteins TolA, TolQ and TolR, the periplasmic protein TolB and the outer membrane protein Pal. They form a network linking the inner and outer membranes and the peptidoglycan layer.</text>
</comment>
<evidence type="ECO:0000256" key="1">
    <source>
        <dbReference type="ARBA" id="ARBA00022618"/>
    </source>
</evidence>
<dbReference type="GO" id="GO:0009279">
    <property type="term" value="C:cell outer membrane"/>
    <property type="evidence" value="ECO:0007669"/>
    <property type="project" value="UniProtKB-SubCell"/>
</dbReference>
<evidence type="ECO:0000256" key="4">
    <source>
        <dbReference type="ARBA" id="ARBA00023139"/>
    </source>
</evidence>
<dbReference type="PRINTS" id="PR01021">
    <property type="entry name" value="OMPADOMAIN"/>
</dbReference>
<dbReference type="SUPFAM" id="SSF103088">
    <property type="entry name" value="OmpA-like"/>
    <property type="match status" value="1"/>
</dbReference>
<proteinExistence type="inferred from homology"/>
<dbReference type="KEGG" id="ttc:FOKN1_1098"/>
<evidence type="ECO:0000313" key="10">
    <source>
        <dbReference type="EMBL" id="BAZ93498.1"/>
    </source>
</evidence>
<evidence type="ECO:0000256" key="8">
    <source>
        <dbReference type="HAMAP-Rule" id="MF_02204"/>
    </source>
</evidence>
<dbReference type="OrthoDB" id="9809164at2"/>
<comment type="function">
    <text evidence="8">Part of the Tol-Pal system, which plays a role in outer membrane invagination during cell division and is important for maintaining outer membrane integrity.</text>
</comment>
<dbReference type="InterPro" id="IPR014169">
    <property type="entry name" value="Pal_lipo_C"/>
</dbReference>
<dbReference type="Pfam" id="PF00691">
    <property type="entry name" value="OmpA"/>
    <property type="match status" value="1"/>
</dbReference>
<comment type="similarity">
    <text evidence="8">Belongs to the Pal lipoprotein family.</text>
</comment>
<comment type="subcellular location">
    <subcellularLocation>
        <location evidence="8">Cell outer membrane</location>
        <topology evidence="8">Lipid-anchor</topology>
    </subcellularLocation>
</comment>
<dbReference type="InterPro" id="IPR006665">
    <property type="entry name" value="OmpA-like"/>
</dbReference>
<evidence type="ECO:0000256" key="6">
    <source>
        <dbReference type="ARBA" id="ARBA00023288"/>
    </source>
</evidence>
<dbReference type="HAMAP" id="MF_02204">
    <property type="entry name" value="Pal"/>
    <property type="match status" value="1"/>
</dbReference>
<keyword evidence="7 8" id="KW-0131">Cell cycle</keyword>
<dbReference type="PROSITE" id="PS51257">
    <property type="entry name" value="PROKAR_LIPOPROTEIN"/>
    <property type="match status" value="1"/>
</dbReference>
<dbReference type="PANTHER" id="PTHR30329">
    <property type="entry name" value="STATOR ELEMENT OF FLAGELLAR MOTOR COMPLEX"/>
    <property type="match status" value="1"/>
</dbReference>
<keyword evidence="4 8" id="KW-0564">Palmitate</keyword>
<gene>
    <name evidence="8" type="primary">pal</name>
    <name evidence="10" type="ORF">FOKN1_1098</name>
</gene>
<accession>A0A1Z4VQA6</accession>
<dbReference type="GO" id="GO:0051301">
    <property type="term" value="P:cell division"/>
    <property type="evidence" value="ECO:0007669"/>
    <property type="project" value="UniProtKB-UniRule"/>
</dbReference>
<evidence type="ECO:0000256" key="7">
    <source>
        <dbReference type="ARBA" id="ARBA00023306"/>
    </source>
</evidence>
<organism evidence="10 11">
    <name type="scientific">Thiohalobacter thiocyanaticus</name>
    <dbReference type="NCBI Taxonomy" id="585455"/>
    <lineage>
        <taxon>Bacteria</taxon>
        <taxon>Pseudomonadati</taxon>
        <taxon>Pseudomonadota</taxon>
        <taxon>Gammaproteobacteria</taxon>
        <taxon>Thiohalobacterales</taxon>
        <taxon>Thiohalobacteraceae</taxon>
        <taxon>Thiohalobacter</taxon>
    </lineage>
</organism>
<dbReference type="NCBIfam" id="TIGR02802">
    <property type="entry name" value="Pal_lipo"/>
    <property type="match status" value="1"/>
</dbReference>
<evidence type="ECO:0000259" key="9">
    <source>
        <dbReference type="PROSITE" id="PS51123"/>
    </source>
</evidence>
<protein>
    <recommendedName>
        <fullName evidence="8">Peptidoglycan-associated lipoprotein</fullName>
        <shortName evidence="8">PAL</shortName>
    </recommendedName>
</protein>
<dbReference type="PANTHER" id="PTHR30329:SF21">
    <property type="entry name" value="LIPOPROTEIN YIAD-RELATED"/>
    <property type="match status" value="1"/>
</dbReference>
<dbReference type="InterPro" id="IPR039001">
    <property type="entry name" value="Pal"/>
</dbReference>
<keyword evidence="5 8" id="KW-0998">Cell outer membrane</keyword>
<evidence type="ECO:0000256" key="5">
    <source>
        <dbReference type="ARBA" id="ARBA00023237"/>
    </source>
</evidence>
<reference evidence="10 11" key="1">
    <citation type="submission" date="2017-05" db="EMBL/GenBank/DDBJ databases">
        <title>Thiocyanate degradation by Thiohalobacter thiocyanaticus FOKN1.</title>
        <authorList>
            <person name="Oshiki M."/>
            <person name="Fukushima T."/>
            <person name="Kawano S."/>
            <person name="Nakagawa J."/>
        </authorList>
    </citation>
    <scope>NUCLEOTIDE SEQUENCE [LARGE SCALE GENOMIC DNA]</scope>
    <source>
        <strain evidence="10 11">FOKN1</strain>
    </source>
</reference>
<keyword evidence="6 8" id="KW-0449">Lipoprotein</keyword>
<sequence>MHIRNGLIGILALALLGGCGTMDKRADGDVAVEDRSAAAGAEGMEGAQARGLGADGDLRGLALDDPSSPLATRTIYFEFDSSEVAAADRELVSAHARYLAANPQQQVVLEGHADERGSREYNIGLGDRRAQSVRRMLEFQGVTPDQIRTVSYGEEKPAVEGHDEQAWSRNRRVEIVYMDQ</sequence>
<name>A0A1Z4VQA6_9GAMM</name>
<keyword evidence="11" id="KW-1185">Reference proteome</keyword>
<dbReference type="CDD" id="cd07185">
    <property type="entry name" value="OmpA_C-like"/>
    <property type="match status" value="1"/>
</dbReference>
<keyword evidence="3 8" id="KW-0472">Membrane</keyword>
<evidence type="ECO:0000256" key="2">
    <source>
        <dbReference type="ARBA" id="ARBA00022729"/>
    </source>
</evidence>
<dbReference type="InterPro" id="IPR036737">
    <property type="entry name" value="OmpA-like_sf"/>
</dbReference>
<dbReference type="RefSeq" id="WP_096365490.1">
    <property type="nucleotide sequence ID" value="NZ_AP018052.1"/>
</dbReference>
<feature type="domain" description="OmpA-like" evidence="9">
    <location>
        <begin position="64"/>
        <end position="180"/>
    </location>
</feature>
<dbReference type="AlphaFoldDB" id="A0A1Z4VQA6"/>
<dbReference type="PROSITE" id="PS51123">
    <property type="entry name" value="OMPA_2"/>
    <property type="match status" value="1"/>
</dbReference>
<dbReference type="Gene3D" id="3.30.1330.60">
    <property type="entry name" value="OmpA-like domain"/>
    <property type="match status" value="1"/>
</dbReference>
<evidence type="ECO:0000256" key="3">
    <source>
        <dbReference type="ARBA" id="ARBA00023136"/>
    </source>
</evidence>
<dbReference type="InterPro" id="IPR006664">
    <property type="entry name" value="OMP_bac"/>
</dbReference>
<keyword evidence="2 8" id="KW-0732">Signal</keyword>
<dbReference type="InterPro" id="IPR050330">
    <property type="entry name" value="Bact_OuterMem_StrucFunc"/>
</dbReference>
<evidence type="ECO:0000313" key="11">
    <source>
        <dbReference type="Proteomes" id="UP000218765"/>
    </source>
</evidence>
<keyword evidence="1 8" id="KW-0132">Cell division</keyword>